<organism evidence="2 3">
    <name type="scientific">Nakamurella flava</name>
    <dbReference type="NCBI Taxonomy" id="2576308"/>
    <lineage>
        <taxon>Bacteria</taxon>
        <taxon>Bacillati</taxon>
        <taxon>Actinomycetota</taxon>
        <taxon>Actinomycetes</taxon>
        <taxon>Nakamurellales</taxon>
        <taxon>Nakamurellaceae</taxon>
        <taxon>Nakamurella</taxon>
    </lineage>
</organism>
<comment type="caution">
    <text evidence="2">The sequence shown here is derived from an EMBL/GenBank/DDBJ whole genome shotgun (WGS) entry which is preliminary data.</text>
</comment>
<dbReference type="AlphaFoldDB" id="A0A4U6QKT2"/>
<dbReference type="RefSeq" id="WP_137448434.1">
    <property type="nucleotide sequence ID" value="NZ_SZZH01000001.1"/>
</dbReference>
<dbReference type="Proteomes" id="UP000306985">
    <property type="component" value="Unassembled WGS sequence"/>
</dbReference>
<evidence type="ECO:0000313" key="2">
    <source>
        <dbReference type="EMBL" id="TKV61130.1"/>
    </source>
</evidence>
<accession>A0A4U6QKT2</accession>
<evidence type="ECO:0000313" key="3">
    <source>
        <dbReference type="Proteomes" id="UP000306985"/>
    </source>
</evidence>
<keyword evidence="3" id="KW-1185">Reference proteome</keyword>
<dbReference type="EMBL" id="SZZH01000001">
    <property type="protein sequence ID" value="TKV61130.1"/>
    <property type="molecule type" value="Genomic_DNA"/>
</dbReference>
<dbReference type="OrthoDB" id="3397289at2"/>
<sequence length="243" mass="25944">MSPSQGGAVERRARRDGDRSWSFGLFRRRAALPPSLTAQLDPQEDVQAVATCTDGTLLAVSRFGLWVVPHGTPEVAAGAPTHPELWGEPERLRWQHISKARLAARVLAVTYARPVGTFEAFGHPDGLVVLADEPERSFPLSVRSGLTDAVHTRVRRSVAASRRVDWAGGGGWVVLRRVPGQDGLTPQVRVDPGMNPQSPGFLAAAAVVAAELSAAPLEDRPARAQSGRRARRPGRVDPAGSAG</sequence>
<proteinExistence type="predicted"/>
<reference evidence="2 3" key="1">
    <citation type="submission" date="2019-05" db="EMBL/GenBank/DDBJ databases">
        <title>Nakamurella sp. N5BH11, whole genome shotgun sequence.</title>
        <authorList>
            <person name="Tuo L."/>
        </authorList>
    </citation>
    <scope>NUCLEOTIDE SEQUENCE [LARGE SCALE GENOMIC DNA]</scope>
    <source>
        <strain evidence="2 3">N5BH11</strain>
    </source>
</reference>
<feature type="region of interest" description="Disordered" evidence="1">
    <location>
        <begin position="216"/>
        <end position="243"/>
    </location>
</feature>
<protein>
    <submittedName>
        <fullName evidence="2">Uncharacterized protein</fullName>
    </submittedName>
</protein>
<name>A0A4U6QKT2_9ACTN</name>
<evidence type="ECO:0000256" key="1">
    <source>
        <dbReference type="SAM" id="MobiDB-lite"/>
    </source>
</evidence>
<gene>
    <name evidence="2" type="ORF">FDO65_05725</name>
</gene>